<feature type="region of interest" description="Disordered" evidence="1">
    <location>
        <begin position="1"/>
        <end position="84"/>
    </location>
</feature>
<name>A0A835NPU9_9PASS</name>
<dbReference type="PANTHER" id="PTHR22909:SF23">
    <property type="entry name" value="GOLGI INTEGRAL MEMBRANE PROTEIN 4-LIKE"/>
    <property type="match status" value="1"/>
</dbReference>
<feature type="compositionally biased region" description="Basic and acidic residues" evidence="1">
    <location>
        <begin position="25"/>
        <end position="66"/>
    </location>
</feature>
<sequence>MPDDAADPAQDPNNQGEDEFEEAELERPDFEEKVGGSEKFKEPSVKEEPKEKPPKDAGRPAKPREDPLEDYQEDQEQEIVRHQGSSSLPLWCGVTWEDHGGEVDDNDDLELVQEQKDRAGMRGAGGKKDDYF</sequence>
<dbReference type="AlphaFoldDB" id="A0A835NPU9"/>
<evidence type="ECO:0000313" key="4">
    <source>
        <dbReference type="Proteomes" id="UP000618051"/>
    </source>
</evidence>
<reference evidence="2" key="1">
    <citation type="submission" date="2020-10" db="EMBL/GenBank/DDBJ databases">
        <title>Feather gene expression reveals the developmental basis of iridescence in African starlings.</title>
        <authorList>
            <person name="Rubenstein D.R."/>
        </authorList>
    </citation>
    <scope>NUCLEOTIDE SEQUENCE</scope>
    <source>
        <strain evidence="2">SS15</strain>
        <tissue evidence="2">Liver</tissue>
    </source>
</reference>
<reference evidence="3" key="3">
    <citation type="submission" date="2022-01" db="EMBL/GenBank/DDBJ databases">
        <authorList>
            <person name="Rubenstein D.R."/>
        </authorList>
    </citation>
    <scope>NUCLEOTIDE SEQUENCE</scope>
    <source>
        <strain evidence="3">SS15</strain>
        <tissue evidence="3">Liver</tissue>
    </source>
</reference>
<gene>
    <name evidence="3" type="ORF">IHE44_0007969</name>
    <name evidence="2" type="ORF">IHE44_014876</name>
</gene>
<evidence type="ECO:0000313" key="3">
    <source>
        <dbReference type="EMBL" id="KAI1231516.1"/>
    </source>
</evidence>
<evidence type="ECO:0000256" key="1">
    <source>
        <dbReference type="SAM" id="MobiDB-lite"/>
    </source>
</evidence>
<dbReference type="GO" id="GO:0000139">
    <property type="term" value="C:Golgi membrane"/>
    <property type="evidence" value="ECO:0007669"/>
    <property type="project" value="InterPro"/>
</dbReference>
<keyword evidence="4" id="KW-1185">Reference proteome</keyword>
<organism evidence="2">
    <name type="scientific">Lamprotornis superbus</name>
    <dbReference type="NCBI Taxonomy" id="245042"/>
    <lineage>
        <taxon>Eukaryota</taxon>
        <taxon>Metazoa</taxon>
        <taxon>Chordata</taxon>
        <taxon>Craniata</taxon>
        <taxon>Vertebrata</taxon>
        <taxon>Euteleostomi</taxon>
        <taxon>Archelosauria</taxon>
        <taxon>Archosauria</taxon>
        <taxon>Dinosauria</taxon>
        <taxon>Saurischia</taxon>
        <taxon>Theropoda</taxon>
        <taxon>Coelurosauria</taxon>
        <taxon>Aves</taxon>
        <taxon>Neognathae</taxon>
        <taxon>Neoaves</taxon>
        <taxon>Telluraves</taxon>
        <taxon>Australaves</taxon>
        <taxon>Passeriformes</taxon>
        <taxon>Sturnidae</taxon>
        <taxon>Lamprotornis</taxon>
    </lineage>
</organism>
<comment type="caution">
    <text evidence="2">The sequence shown here is derived from an EMBL/GenBank/DDBJ whole genome shotgun (WGS) entry which is preliminary data.</text>
</comment>
<evidence type="ECO:0000313" key="2">
    <source>
        <dbReference type="EMBL" id="KAG0119184.1"/>
    </source>
</evidence>
<dbReference type="PANTHER" id="PTHR22909">
    <property type="entry name" value="GOLGI INTEGRAL MEMBRANE PROTEIN 4"/>
    <property type="match status" value="1"/>
</dbReference>
<accession>A0A835NPU9</accession>
<feature type="compositionally biased region" description="Acidic residues" evidence="1">
    <location>
        <begin position="67"/>
        <end position="77"/>
    </location>
</feature>
<dbReference type="Proteomes" id="UP000618051">
    <property type="component" value="Unassembled WGS sequence"/>
</dbReference>
<dbReference type="InterPro" id="IPR042336">
    <property type="entry name" value="GOLIM4"/>
</dbReference>
<dbReference type="EMBL" id="JADDUC010000093">
    <property type="protein sequence ID" value="KAG0119184.1"/>
    <property type="molecule type" value="Genomic_DNA"/>
</dbReference>
<proteinExistence type="predicted"/>
<reference evidence="3 4" key="2">
    <citation type="journal article" date="2021" name="J. Hered.">
        <title>Feather Gene Expression Elucidates the Developmental Basis of Plumage Iridescence in African Starlings.</title>
        <authorList>
            <person name="Rubenstein D.R."/>
            <person name="Corvelo A."/>
            <person name="MacManes M.D."/>
            <person name="Maia R."/>
            <person name="Narzisi G."/>
            <person name="Rousaki A."/>
            <person name="Vandenabeele P."/>
            <person name="Shawkey M.D."/>
            <person name="Solomon J."/>
        </authorList>
    </citation>
    <scope>NUCLEOTIDE SEQUENCE [LARGE SCALE GENOMIC DNA]</scope>
    <source>
        <strain evidence="3">SS15</strain>
    </source>
</reference>
<dbReference type="OrthoDB" id="9397962at2759"/>
<protein>
    <submittedName>
        <fullName evidence="2">Uncharacterized protein</fullName>
    </submittedName>
</protein>
<dbReference type="EMBL" id="JADDUC020000026">
    <property type="protein sequence ID" value="KAI1231516.1"/>
    <property type="molecule type" value="Genomic_DNA"/>
</dbReference>